<dbReference type="PANTHER" id="PTHR22946">
    <property type="entry name" value="DIENELACTONE HYDROLASE DOMAIN-CONTAINING PROTEIN-RELATED"/>
    <property type="match status" value="1"/>
</dbReference>
<dbReference type="Gene3D" id="1.10.10.800">
    <property type="match status" value="1"/>
</dbReference>
<evidence type="ECO:0000313" key="5">
    <source>
        <dbReference type="Proteomes" id="UP000292036"/>
    </source>
</evidence>
<dbReference type="EMBL" id="SIPS01000013">
    <property type="protein sequence ID" value="TAW13671.1"/>
    <property type="molecule type" value="Genomic_DNA"/>
</dbReference>
<organism evidence="4 6">
    <name type="scientific">Rhizobium leguminosarum</name>
    <dbReference type="NCBI Taxonomy" id="384"/>
    <lineage>
        <taxon>Bacteria</taxon>
        <taxon>Pseudomonadati</taxon>
        <taxon>Pseudomonadota</taxon>
        <taxon>Alphaproteobacteria</taxon>
        <taxon>Hyphomicrobiales</taxon>
        <taxon>Rhizobiaceae</taxon>
        <taxon>Rhizobium/Agrobacterium group</taxon>
        <taxon>Rhizobium</taxon>
    </lineage>
</organism>
<evidence type="ECO:0000313" key="4">
    <source>
        <dbReference type="EMBL" id="TAX65218.1"/>
    </source>
</evidence>
<dbReference type="Proteomes" id="UP000293652">
    <property type="component" value="Unassembled WGS sequence"/>
</dbReference>
<dbReference type="EMBL" id="SIPC01000007">
    <property type="protein sequence ID" value="TAX65218.1"/>
    <property type="molecule type" value="Genomic_DNA"/>
</dbReference>
<evidence type="ECO:0000313" key="6">
    <source>
        <dbReference type="Proteomes" id="UP000293652"/>
    </source>
</evidence>
<dbReference type="RefSeq" id="WP_064647185.1">
    <property type="nucleotide sequence ID" value="NZ_CP140864.1"/>
</dbReference>
<protein>
    <submittedName>
        <fullName evidence="4">Alpha/beta hydrolase</fullName>
    </submittedName>
</protein>
<evidence type="ECO:0000259" key="2">
    <source>
        <dbReference type="Pfam" id="PF02129"/>
    </source>
</evidence>
<dbReference type="GeneID" id="303219158"/>
<dbReference type="InterPro" id="IPR029058">
    <property type="entry name" value="AB_hydrolase_fold"/>
</dbReference>
<feature type="domain" description="Xaa-Pro dipeptidyl-peptidase-like" evidence="2">
    <location>
        <begin position="14"/>
        <end position="275"/>
    </location>
</feature>
<dbReference type="Gene3D" id="3.40.50.1820">
    <property type="entry name" value="alpha/beta hydrolase"/>
    <property type="match status" value="1"/>
</dbReference>
<comment type="caution">
    <text evidence="4">The sequence shown here is derived from an EMBL/GenBank/DDBJ whole genome shotgun (WGS) entry which is preliminary data.</text>
</comment>
<accession>A0A4Q8XBN4</accession>
<dbReference type="Proteomes" id="UP000292036">
    <property type="component" value="Unassembled WGS sequence"/>
</dbReference>
<evidence type="ECO:0000313" key="3">
    <source>
        <dbReference type="EMBL" id="TAW13671.1"/>
    </source>
</evidence>
<dbReference type="Pfam" id="PF02129">
    <property type="entry name" value="Peptidase_S15"/>
    <property type="match status" value="1"/>
</dbReference>
<dbReference type="PANTHER" id="PTHR22946:SF9">
    <property type="entry name" value="POLYKETIDE TRANSFERASE AF380"/>
    <property type="match status" value="1"/>
</dbReference>
<reference evidence="5 6" key="1">
    <citation type="submission" date="2019-02" db="EMBL/GenBank/DDBJ databases">
        <title>The genomic architecture of introgression among sibling species of bacteria.</title>
        <authorList>
            <person name="Cavassim M.I.A."/>
            <person name="Moeskjaer S."/>
            <person name="Moslemi C."/>
            <person name="Fields B."/>
            <person name="Bachmann A."/>
            <person name="Vilhjalmsson B."/>
            <person name="Schierup M.H."/>
            <person name="Young J.P.W."/>
            <person name="Andersen S.U."/>
        </authorList>
    </citation>
    <scope>NUCLEOTIDE SEQUENCE [LARGE SCALE GENOMIC DNA]</scope>
    <source>
        <strain evidence="4 6">SM145A</strain>
        <strain evidence="3 5">SM151B</strain>
    </source>
</reference>
<dbReference type="InterPro" id="IPR000383">
    <property type="entry name" value="Xaa-Pro-like_dom"/>
</dbReference>
<dbReference type="SUPFAM" id="SSF53474">
    <property type="entry name" value="alpha/beta-Hydrolases"/>
    <property type="match status" value="1"/>
</dbReference>
<evidence type="ECO:0000256" key="1">
    <source>
        <dbReference type="ARBA" id="ARBA00022801"/>
    </source>
</evidence>
<sequence length="297" mass="32999">MFTKKDVRFPAEGGIELSAWLYIPQGQQQPLPAITMAHGYAGTKYHGIDAFAEAFAKAGFVVLLHDHRGFGDSGGQPRHDVNPWQQITDWRRAISYLQQRPEVDENRVGLWGTSFAGGHAIVLGATDRRLKAIAAQVPTIDGYASGLRRVPSEKVADLEALLAADDLAQLRGEPPAMQVIVSTEADQNSSYKATDAVDFYLKKAPAGKWENKVTLRSTRWSRMYAPGEWIDRVSPTPLLVIVADHDHTAPTDLALKAYERALHPKRLVMIQGGHFDPYEREFETSSGAVIDWFRSHL</sequence>
<keyword evidence="1 4" id="KW-0378">Hydrolase</keyword>
<dbReference type="AlphaFoldDB" id="A0A4Q8XBN4"/>
<dbReference type="GO" id="GO:0052689">
    <property type="term" value="F:carboxylic ester hydrolase activity"/>
    <property type="evidence" value="ECO:0007669"/>
    <property type="project" value="UniProtKB-ARBA"/>
</dbReference>
<gene>
    <name evidence="4" type="ORF">ELI03_33020</name>
    <name evidence="3" type="ORF">ELI19_35150</name>
</gene>
<dbReference type="InterPro" id="IPR050261">
    <property type="entry name" value="FrsA_esterase"/>
</dbReference>
<proteinExistence type="predicted"/>
<name>A0A4Q8XBN4_RHILE</name>